<dbReference type="EMBL" id="CP015878">
    <property type="protein sequence ID" value="ANI16675.1"/>
    <property type="molecule type" value="Genomic_DNA"/>
</dbReference>
<dbReference type="Proteomes" id="UP000077748">
    <property type="component" value="Chromosome"/>
</dbReference>
<accession>A0A1A9KGN1</accession>
<organism evidence="2 3">
    <name type="scientific">Pseudomonas citronellolis</name>
    <dbReference type="NCBI Taxonomy" id="53408"/>
    <lineage>
        <taxon>Bacteria</taxon>
        <taxon>Pseudomonadati</taxon>
        <taxon>Pseudomonadota</taxon>
        <taxon>Gammaproteobacteria</taxon>
        <taxon>Pseudomonadales</taxon>
        <taxon>Pseudomonadaceae</taxon>
        <taxon>Pseudomonas</taxon>
    </lineage>
</organism>
<feature type="coiled-coil region" evidence="1">
    <location>
        <begin position="50"/>
        <end position="77"/>
    </location>
</feature>
<evidence type="ECO:0000313" key="2">
    <source>
        <dbReference type="EMBL" id="ANI16675.1"/>
    </source>
</evidence>
<evidence type="ECO:0000256" key="1">
    <source>
        <dbReference type="SAM" id="Coils"/>
    </source>
</evidence>
<reference evidence="2 3" key="1">
    <citation type="submission" date="2016-05" db="EMBL/GenBank/DDBJ databases">
        <title>Genome Sequence of Pseudomonas citronellolis Strain SJTE-3, an Estrogens and Persistent Organic Pollutants degradation strain.</title>
        <authorList>
            <person name="Liang R."/>
        </authorList>
    </citation>
    <scope>NUCLEOTIDE SEQUENCE [LARGE SCALE GENOMIC DNA]</scope>
    <source>
        <strain evidence="2 3">SJTE-3</strain>
    </source>
</reference>
<gene>
    <name evidence="2" type="ORF">A9C11_23100</name>
</gene>
<dbReference type="AlphaFoldDB" id="A0A1A9KGN1"/>
<dbReference type="Pfam" id="PF05766">
    <property type="entry name" value="NinG"/>
    <property type="match status" value="1"/>
</dbReference>
<evidence type="ECO:0000313" key="3">
    <source>
        <dbReference type="Proteomes" id="UP000077748"/>
    </source>
</evidence>
<keyword evidence="1" id="KW-0175">Coiled coil</keyword>
<sequence>MSLSTRQLKPKICQNTECGTKFIPQRLGQRVCSPACALATKDKHQAPARKAIADRNRREIKARKERLKSRAEHLKECQAIFNQYIRLRDADKPCVSCGRPATWDGQWHASHYRSVGSTPALRFEPLNVHRACSICNSHLSGNIMGYRPELMRRIGEEAVLALEGPHEPLKLTIEDIKALKAKFRAWVRELKAATENYRGETA</sequence>
<evidence type="ECO:0008006" key="4">
    <source>
        <dbReference type="Google" id="ProtNLM"/>
    </source>
</evidence>
<protein>
    <recommendedName>
        <fullName evidence="4">Bacteriophage Lambda NinG protein</fullName>
    </recommendedName>
</protein>
<dbReference type="RefSeq" id="WP_064583966.1">
    <property type="nucleotide sequence ID" value="NZ_CP015878.1"/>
</dbReference>
<proteinExistence type="predicted"/>
<dbReference type="InterPro" id="IPR008713">
    <property type="entry name" value="Phage_lambda_NinG"/>
</dbReference>
<name>A0A1A9KGN1_9PSED</name>